<gene>
    <name evidence="6" type="ORF">Leucomu_08375</name>
</gene>
<accession>A0ABX5QFW7</accession>
<sequence length="141" mass="15596">MSTTHRRTRRRPGENRERLLEAGLVEFGLFGYHGASTSSIAARADVPQPHVYANFETKQQLFLACFERLGEQLSVRPSEAPSESLLRFLYQSVASSAAPGLQKPMRRPLLELRALLGEPLFDALLAAGARALLDAQPDPRP</sequence>
<dbReference type="InterPro" id="IPR009057">
    <property type="entry name" value="Homeodomain-like_sf"/>
</dbReference>
<evidence type="ECO:0000313" key="6">
    <source>
        <dbReference type="EMBL" id="QAB17930.1"/>
    </source>
</evidence>
<evidence type="ECO:0000256" key="3">
    <source>
        <dbReference type="ARBA" id="ARBA00023163"/>
    </source>
</evidence>
<dbReference type="Pfam" id="PF00440">
    <property type="entry name" value="TetR_N"/>
    <property type="match status" value="1"/>
</dbReference>
<keyword evidence="3" id="KW-0804">Transcription</keyword>
<keyword evidence="1" id="KW-0805">Transcription regulation</keyword>
<organism evidence="6 7">
    <name type="scientific">Leucobacter muris</name>
    <dbReference type="NCBI Taxonomy" id="1935379"/>
    <lineage>
        <taxon>Bacteria</taxon>
        <taxon>Bacillati</taxon>
        <taxon>Actinomycetota</taxon>
        <taxon>Actinomycetes</taxon>
        <taxon>Micrococcales</taxon>
        <taxon>Microbacteriaceae</taxon>
        <taxon>Leucobacter</taxon>
    </lineage>
</organism>
<dbReference type="Gene3D" id="1.10.357.10">
    <property type="entry name" value="Tetracycline Repressor, domain 2"/>
    <property type="match status" value="1"/>
</dbReference>
<feature type="domain" description="HTH tetR-type" evidence="5">
    <location>
        <begin position="13"/>
        <end position="73"/>
    </location>
</feature>
<keyword evidence="2 4" id="KW-0238">DNA-binding</keyword>
<proteinExistence type="predicted"/>
<evidence type="ECO:0000256" key="1">
    <source>
        <dbReference type="ARBA" id="ARBA00023015"/>
    </source>
</evidence>
<name>A0ABX5QFW7_9MICO</name>
<protein>
    <submittedName>
        <fullName evidence="6">TetR/AcrR family transcriptional regulator</fullName>
    </submittedName>
</protein>
<dbReference type="PANTHER" id="PTHR30055">
    <property type="entry name" value="HTH-TYPE TRANSCRIPTIONAL REGULATOR RUTR"/>
    <property type="match status" value="1"/>
</dbReference>
<dbReference type="PROSITE" id="PS50977">
    <property type="entry name" value="HTH_TETR_2"/>
    <property type="match status" value="1"/>
</dbReference>
<dbReference type="SUPFAM" id="SSF46689">
    <property type="entry name" value="Homeodomain-like"/>
    <property type="match status" value="1"/>
</dbReference>
<keyword evidence="7" id="KW-1185">Reference proteome</keyword>
<dbReference type="EMBL" id="CP035037">
    <property type="protein sequence ID" value="QAB17930.1"/>
    <property type="molecule type" value="Genomic_DNA"/>
</dbReference>
<dbReference type="InterPro" id="IPR001647">
    <property type="entry name" value="HTH_TetR"/>
</dbReference>
<evidence type="ECO:0000256" key="2">
    <source>
        <dbReference type="ARBA" id="ARBA00023125"/>
    </source>
</evidence>
<evidence type="ECO:0000259" key="5">
    <source>
        <dbReference type="PROSITE" id="PS50977"/>
    </source>
</evidence>
<dbReference type="InterPro" id="IPR050109">
    <property type="entry name" value="HTH-type_TetR-like_transc_reg"/>
</dbReference>
<dbReference type="Proteomes" id="UP000285768">
    <property type="component" value="Chromosome"/>
</dbReference>
<dbReference type="RefSeq" id="WP_128386929.1">
    <property type="nucleotide sequence ID" value="NZ_CP035037.1"/>
</dbReference>
<feature type="DNA-binding region" description="H-T-H motif" evidence="4">
    <location>
        <begin position="36"/>
        <end position="55"/>
    </location>
</feature>
<dbReference type="PANTHER" id="PTHR30055:SF234">
    <property type="entry name" value="HTH-TYPE TRANSCRIPTIONAL REGULATOR BETI"/>
    <property type="match status" value="1"/>
</dbReference>
<evidence type="ECO:0000256" key="4">
    <source>
        <dbReference type="PROSITE-ProRule" id="PRU00335"/>
    </source>
</evidence>
<evidence type="ECO:0000313" key="7">
    <source>
        <dbReference type="Proteomes" id="UP000285768"/>
    </source>
</evidence>
<reference evidence="6 7" key="1">
    <citation type="submission" date="2019-01" db="EMBL/GenBank/DDBJ databases">
        <title>Leucobacter muris sp. nov. isolated from the nose of a laboratory mouse.</title>
        <authorList>
            <person name="Benga L."/>
            <person name="Sproeer C."/>
            <person name="Schumann P."/>
            <person name="Verbarg S."/>
            <person name="Bunk B."/>
            <person name="Engelhardt E."/>
            <person name="Benten P.M."/>
            <person name="Sager M."/>
        </authorList>
    </citation>
    <scope>NUCLEOTIDE SEQUENCE [LARGE SCALE GENOMIC DNA]</scope>
    <source>
        <strain evidence="6 7">DSM 101948</strain>
    </source>
</reference>